<dbReference type="Proteomes" id="UP001150581">
    <property type="component" value="Unassembled WGS sequence"/>
</dbReference>
<name>A0ACC1HYX0_9FUNG</name>
<dbReference type="EMBL" id="JANBPG010003950">
    <property type="protein sequence ID" value="KAJ1878349.1"/>
    <property type="molecule type" value="Genomic_DNA"/>
</dbReference>
<protein>
    <submittedName>
        <fullName evidence="1">Esa1p-associated factor</fullName>
    </submittedName>
</protein>
<keyword evidence="2" id="KW-1185">Reference proteome</keyword>
<accession>A0ACC1HYX0</accession>
<evidence type="ECO:0000313" key="2">
    <source>
        <dbReference type="Proteomes" id="UP001150581"/>
    </source>
</evidence>
<evidence type="ECO:0000313" key="1">
    <source>
        <dbReference type="EMBL" id="KAJ1878349.1"/>
    </source>
</evidence>
<reference evidence="1" key="1">
    <citation type="submission" date="2022-07" db="EMBL/GenBank/DDBJ databases">
        <title>Phylogenomic reconstructions and comparative analyses of Kickxellomycotina fungi.</title>
        <authorList>
            <person name="Reynolds N.K."/>
            <person name="Stajich J.E."/>
            <person name="Barry K."/>
            <person name="Grigoriev I.V."/>
            <person name="Crous P."/>
            <person name="Smith M.E."/>
        </authorList>
    </citation>
    <scope>NUCLEOTIDE SEQUENCE</scope>
    <source>
        <strain evidence="1">Benny 63K</strain>
    </source>
</reference>
<gene>
    <name evidence="1" type="primary">EAF3</name>
    <name evidence="1" type="ORF">LPJ66_011906</name>
</gene>
<comment type="caution">
    <text evidence="1">The sequence shown here is derived from an EMBL/GenBank/DDBJ whole genome shotgun (WGS) entry which is preliminary data.</text>
</comment>
<proteinExistence type="predicted"/>
<sequence length="324" mass="37784">MTEYSGTSNDALVFKANERILCFHGPLLYEAKVVKAEMWDGSDPEAPDPGPHYFVHYKGWKQTWDEWVDESRALKFNEENLAKQKALRQAALQASKKKTIILASKHTVKTESEGESHQPHHQNQNQHQQQQQQQQLQQLQQQQHRSRKRTWESSVEKTNEREDGGLKGPDVKMPIPNALKSQLVDDWERITKDRLLVPLPRTPTVAELLAGYQEYKRGPKDRRKSVRREDEVVDEIIDGLKVYFDKALGNILLYRFERVQYKNVCERFPDKSPSEIYGAEHLLRLFVQLPGLIAHTNMDEDAVQLLREHLSDILKYMHRSIKTL</sequence>
<feature type="non-terminal residue" evidence="1">
    <location>
        <position position="324"/>
    </location>
</feature>
<organism evidence="1 2">
    <name type="scientific">Kickxella alabastrina</name>
    <dbReference type="NCBI Taxonomy" id="61397"/>
    <lineage>
        <taxon>Eukaryota</taxon>
        <taxon>Fungi</taxon>
        <taxon>Fungi incertae sedis</taxon>
        <taxon>Zoopagomycota</taxon>
        <taxon>Kickxellomycotina</taxon>
        <taxon>Kickxellomycetes</taxon>
        <taxon>Kickxellales</taxon>
        <taxon>Kickxellaceae</taxon>
        <taxon>Kickxella</taxon>
    </lineage>
</organism>